<dbReference type="Proteomes" id="UP000033452">
    <property type="component" value="Unassembled WGS sequence"/>
</dbReference>
<reference evidence="3 4" key="1">
    <citation type="journal article" date="2015" name="BMC Genomics">
        <title>Genome mining reveals unlocked bioactive potential of marine Gram-negative bacteria.</title>
        <authorList>
            <person name="Machado H."/>
            <person name="Sonnenschein E.C."/>
            <person name="Melchiorsen J."/>
            <person name="Gram L."/>
        </authorList>
    </citation>
    <scope>NUCLEOTIDE SEQUENCE [LARGE SCALE GENOMIC DNA]</scope>
    <source>
        <strain evidence="3 4">S2471</strain>
    </source>
</reference>
<feature type="chain" id="PRO_5002475920" evidence="1">
    <location>
        <begin position="22"/>
        <end position="289"/>
    </location>
</feature>
<dbReference type="EMBL" id="JXYA01000010">
    <property type="protein sequence ID" value="KJZ11347.1"/>
    <property type="molecule type" value="Genomic_DNA"/>
</dbReference>
<dbReference type="Pfam" id="PF20009">
    <property type="entry name" value="GEVED"/>
    <property type="match status" value="1"/>
</dbReference>
<proteinExistence type="predicted"/>
<protein>
    <submittedName>
        <fullName evidence="3">Dihydroxy-acid dehydratase</fullName>
    </submittedName>
</protein>
<dbReference type="PATRIC" id="fig|43658.5.peg.1148"/>
<comment type="caution">
    <text evidence="3">The sequence shown here is derived from an EMBL/GenBank/DDBJ whole genome shotgun (WGS) entry which is preliminary data.</text>
</comment>
<dbReference type="InterPro" id="IPR045474">
    <property type="entry name" value="GEVED"/>
</dbReference>
<evidence type="ECO:0000313" key="3">
    <source>
        <dbReference type="EMBL" id="KJZ11347.1"/>
    </source>
</evidence>
<sequence>MNLLRFLLVLLVLMMAFGIQAVASVSEQSNDKHQQARYSELGDLLTVEQAQGRFAWLRKCYDDVLVELWERMHASSDIVDKEEKLRQLKALWLSDTALAAGKAQYLTFANTDFTNPYQWYAGTSAHEACSIMPVEYEPVALKTTVLPRSYCENRSYEHEWEWISEVTVDDSTHQSEKHDHSLISGKVFVLRANQASKVTIKPGNKEPEFPSYVAARVWIDWDHNGQFESSEMVYRSASSGVFKFLLNVPATVPEGLTLMRVATDAGGGSNDACTRIHYGEVEDYLVTVR</sequence>
<keyword evidence="1" id="KW-0732">Signal</keyword>
<feature type="signal peptide" evidence="1">
    <location>
        <begin position="1"/>
        <end position="21"/>
    </location>
</feature>
<organism evidence="3 4">
    <name type="scientific">Pseudoalteromonas rubra</name>
    <dbReference type="NCBI Taxonomy" id="43658"/>
    <lineage>
        <taxon>Bacteria</taxon>
        <taxon>Pseudomonadati</taxon>
        <taxon>Pseudomonadota</taxon>
        <taxon>Gammaproteobacteria</taxon>
        <taxon>Alteromonadales</taxon>
        <taxon>Pseudoalteromonadaceae</taxon>
        <taxon>Pseudoalteromonas</taxon>
    </lineage>
</organism>
<evidence type="ECO:0000259" key="2">
    <source>
        <dbReference type="Pfam" id="PF20009"/>
    </source>
</evidence>
<evidence type="ECO:0000256" key="1">
    <source>
        <dbReference type="SAM" id="SignalP"/>
    </source>
</evidence>
<evidence type="ECO:0000313" key="4">
    <source>
        <dbReference type="Proteomes" id="UP000033452"/>
    </source>
</evidence>
<feature type="domain" description="GEVED" evidence="2">
    <location>
        <begin position="216"/>
        <end position="287"/>
    </location>
</feature>
<gene>
    <name evidence="3" type="ORF">TW77_05505</name>
</gene>
<dbReference type="AlphaFoldDB" id="A0A0F4QXK2"/>
<name>A0A0F4QXK2_9GAMM</name>
<keyword evidence="4" id="KW-1185">Reference proteome</keyword>
<dbReference type="OrthoDB" id="6194388at2"/>
<dbReference type="RefSeq" id="WP_046003970.1">
    <property type="nucleotide sequence ID" value="NZ_JXYA01000010.1"/>
</dbReference>
<accession>A0A0F4QXK2</accession>